<dbReference type="EMBL" id="JALJOS010000022">
    <property type="protein sequence ID" value="KAK9825967.1"/>
    <property type="molecule type" value="Genomic_DNA"/>
</dbReference>
<dbReference type="AlphaFoldDB" id="A0AAW1QWW6"/>
<dbReference type="GO" id="GO:0008080">
    <property type="term" value="F:N-acetyltransferase activity"/>
    <property type="evidence" value="ECO:0007669"/>
    <property type="project" value="InterPro"/>
</dbReference>
<sequence length="302" mass="33373">MTDRLLARSSASLCHTAVVLRTRTRIKALPRLSYNHKLEELDLQEAADLVTACRSRASDEAALRCHTGLGYFHQACSGAEENEERIKRALQHSWAIVYAHAREDQLHASSQQSTTSADSPEKDGQDSWEWVRERRRARSRRRKLVGLARLSSDHTLVAVLSDVVVLPELRSQGIGRTLLRRLVNVSVSRGITDIGVMAPPDCQGFFTKCGFGPDRQDLGSQAMAIVPGLWMTEPQSVASQNGSSSSEPPASSACSFDPNTDFLSSRIQSCLDASLHTHLFQGRRPGEVWYARSKHKAAIQAL</sequence>
<accession>A0AAW1QWW6</accession>
<dbReference type="InterPro" id="IPR045039">
    <property type="entry name" value="NSI-like"/>
</dbReference>
<dbReference type="InterPro" id="IPR000182">
    <property type="entry name" value="GNAT_dom"/>
</dbReference>
<dbReference type="Pfam" id="PF00583">
    <property type="entry name" value="Acetyltransf_1"/>
    <property type="match status" value="1"/>
</dbReference>
<feature type="compositionally biased region" description="Basic and acidic residues" evidence="3">
    <location>
        <begin position="119"/>
        <end position="128"/>
    </location>
</feature>
<feature type="region of interest" description="Disordered" evidence="3">
    <location>
        <begin position="107"/>
        <end position="128"/>
    </location>
</feature>
<evidence type="ECO:0000313" key="5">
    <source>
        <dbReference type="EMBL" id="KAK9825967.1"/>
    </source>
</evidence>
<feature type="region of interest" description="Disordered" evidence="3">
    <location>
        <begin position="235"/>
        <end position="254"/>
    </location>
</feature>
<keyword evidence="2" id="KW-0012">Acyltransferase</keyword>
<dbReference type="GO" id="GO:0005737">
    <property type="term" value="C:cytoplasm"/>
    <property type="evidence" value="ECO:0007669"/>
    <property type="project" value="TreeGrafter"/>
</dbReference>
<comment type="caution">
    <text evidence="5">The sequence shown here is derived from an EMBL/GenBank/DDBJ whole genome shotgun (WGS) entry which is preliminary data.</text>
</comment>
<feature type="compositionally biased region" description="Low complexity" evidence="3">
    <location>
        <begin position="108"/>
        <end position="117"/>
    </location>
</feature>
<feature type="compositionally biased region" description="Low complexity" evidence="3">
    <location>
        <begin position="236"/>
        <end position="254"/>
    </location>
</feature>
<keyword evidence="1" id="KW-0808">Transferase</keyword>
<dbReference type="CDD" id="cd04301">
    <property type="entry name" value="NAT_SF"/>
    <property type="match status" value="1"/>
</dbReference>
<evidence type="ECO:0000256" key="3">
    <source>
        <dbReference type="SAM" id="MobiDB-lite"/>
    </source>
</evidence>
<evidence type="ECO:0000259" key="4">
    <source>
        <dbReference type="PROSITE" id="PS51186"/>
    </source>
</evidence>
<name>A0AAW1QWW6_9CHLO</name>
<feature type="domain" description="N-acetyltransferase" evidence="4">
    <location>
        <begin position="96"/>
        <end position="232"/>
    </location>
</feature>
<organism evidence="5 6">
    <name type="scientific">Apatococcus lobatus</name>
    <dbReference type="NCBI Taxonomy" id="904363"/>
    <lineage>
        <taxon>Eukaryota</taxon>
        <taxon>Viridiplantae</taxon>
        <taxon>Chlorophyta</taxon>
        <taxon>core chlorophytes</taxon>
        <taxon>Trebouxiophyceae</taxon>
        <taxon>Chlorellales</taxon>
        <taxon>Chlorellaceae</taxon>
        <taxon>Apatococcus</taxon>
    </lineage>
</organism>
<reference evidence="5 6" key="1">
    <citation type="journal article" date="2024" name="Nat. Commun.">
        <title>Phylogenomics reveals the evolutionary origins of lichenization in chlorophyte algae.</title>
        <authorList>
            <person name="Puginier C."/>
            <person name="Libourel C."/>
            <person name="Otte J."/>
            <person name="Skaloud P."/>
            <person name="Haon M."/>
            <person name="Grisel S."/>
            <person name="Petersen M."/>
            <person name="Berrin J.G."/>
            <person name="Delaux P.M."/>
            <person name="Dal Grande F."/>
            <person name="Keller J."/>
        </authorList>
    </citation>
    <scope>NUCLEOTIDE SEQUENCE [LARGE SCALE GENOMIC DNA]</scope>
    <source>
        <strain evidence="5 6">SAG 2145</strain>
    </source>
</reference>
<evidence type="ECO:0000313" key="6">
    <source>
        <dbReference type="Proteomes" id="UP001438707"/>
    </source>
</evidence>
<dbReference type="InterPro" id="IPR016181">
    <property type="entry name" value="Acyl_CoA_acyltransferase"/>
</dbReference>
<gene>
    <name evidence="5" type="ORF">WJX74_001879</name>
</gene>
<dbReference type="PANTHER" id="PTHR43626">
    <property type="entry name" value="ACYL-COA N-ACYLTRANSFERASE"/>
    <property type="match status" value="1"/>
</dbReference>
<proteinExistence type="predicted"/>
<dbReference type="Gene3D" id="3.40.630.30">
    <property type="match status" value="1"/>
</dbReference>
<evidence type="ECO:0000256" key="1">
    <source>
        <dbReference type="ARBA" id="ARBA00022679"/>
    </source>
</evidence>
<keyword evidence="6" id="KW-1185">Reference proteome</keyword>
<protein>
    <recommendedName>
        <fullName evidence="4">N-acetyltransferase domain-containing protein</fullName>
    </recommendedName>
</protein>
<dbReference type="PROSITE" id="PS51186">
    <property type="entry name" value="GNAT"/>
    <property type="match status" value="1"/>
</dbReference>
<dbReference type="Proteomes" id="UP001438707">
    <property type="component" value="Unassembled WGS sequence"/>
</dbReference>
<evidence type="ECO:0000256" key="2">
    <source>
        <dbReference type="ARBA" id="ARBA00023315"/>
    </source>
</evidence>
<dbReference type="SUPFAM" id="SSF55729">
    <property type="entry name" value="Acyl-CoA N-acyltransferases (Nat)"/>
    <property type="match status" value="1"/>
</dbReference>
<dbReference type="PANTHER" id="PTHR43626:SF4">
    <property type="entry name" value="GCN5-RELATED N-ACETYLTRANSFERASE 2, CHLOROPLASTIC"/>
    <property type="match status" value="1"/>
</dbReference>